<comment type="caution">
    <text evidence="1">The sequence shown here is derived from an EMBL/GenBank/DDBJ whole genome shotgun (WGS) entry which is preliminary data.</text>
</comment>
<protein>
    <submittedName>
        <fullName evidence="1">DUF4218 domain-containing protein</fullName>
    </submittedName>
</protein>
<dbReference type="AlphaFoldDB" id="A0A558J038"/>
<dbReference type="EMBL" id="VNFE01000028">
    <property type="protein sequence ID" value="TVU86976.1"/>
    <property type="molecule type" value="Genomic_DNA"/>
</dbReference>
<evidence type="ECO:0000313" key="1">
    <source>
        <dbReference type="EMBL" id="TVU86976.1"/>
    </source>
</evidence>
<evidence type="ECO:0000313" key="2">
    <source>
        <dbReference type="Proteomes" id="UP000317288"/>
    </source>
</evidence>
<gene>
    <name evidence="1" type="ORF">FQP89_23680</name>
</gene>
<dbReference type="PANTHER" id="PTHR46579">
    <property type="entry name" value="F5/8 TYPE C DOMAIN-CONTAINING PROTEIN-RELATED"/>
    <property type="match status" value="1"/>
</dbReference>
<reference evidence="1 2" key="1">
    <citation type="submission" date="2019-07" db="EMBL/GenBank/DDBJ databases">
        <title>Diversity of Bacteria from Kongsfjorden, Arctic.</title>
        <authorList>
            <person name="Yu Y."/>
        </authorList>
    </citation>
    <scope>NUCLEOTIDE SEQUENCE [LARGE SCALE GENOMIC DNA]</scope>
    <source>
        <strain evidence="1 2">SM1922</strain>
    </source>
</reference>
<dbReference type="PANTHER" id="PTHR46579:SF1">
    <property type="entry name" value="F5_8 TYPE C DOMAIN-CONTAINING PROTEIN"/>
    <property type="match status" value="1"/>
</dbReference>
<dbReference type="Proteomes" id="UP000317288">
    <property type="component" value="Unassembled WGS sequence"/>
</dbReference>
<organism evidence="1 2">
    <name type="scientific">Vreelandella titanicae</name>
    <dbReference type="NCBI Taxonomy" id="664683"/>
    <lineage>
        <taxon>Bacteria</taxon>
        <taxon>Pseudomonadati</taxon>
        <taxon>Pseudomonadota</taxon>
        <taxon>Gammaproteobacteria</taxon>
        <taxon>Oceanospirillales</taxon>
        <taxon>Halomonadaceae</taxon>
        <taxon>Vreelandella</taxon>
    </lineage>
</organism>
<sequence length="73" mass="8438">FKFIENIEQLYGKEHLSFNVHLLAHLPKSLQNWGPLSTHDAFIYEDFNQKIKKTVKSSNGVESQICDSFITDP</sequence>
<feature type="non-terminal residue" evidence="1">
    <location>
        <position position="1"/>
    </location>
</feature>
<accession>A0A558J038</accession>
<name>A0A558J038_9GAMM</name>
<proteinExistence type="predicted"/>
<dbReference type="RefSeq" id="WP_144816064.1">
    <property type="nucleotide sequence ID" value="NZ_VNFE01000028.1"/>
</dbReference>